<feature type="region of interest" description="Disordered" evidence="1">
    <location>
        <begin position="87"/>
        <end position="159"/>
    </location>
</feature>
<organism evidence="2 3">
    <name type="scientific">Symbiodinium pilosum</name>
    <name type="common">Dinoflagellate</name>
    <dbReference type="NCBI Taxonomy" id="2952"/>
    <lineage>
        <taxon>Eukaryota</taxon>
        <taxon>Sar</taxon>
        <taxon>Alveolata</taxon>
        <taxon>Dinophyceae</taxon>
        <taxon>Suessiales</taxon>
        <taxon>Symbiodiniaceae</taxon>
        <taxon>Symbiodinium</taxon>
    </lineage>
</organism>
<name>A0A812JUQ2_SYMPI</name>
<evidence type="ECO:0000313" key="2">
    <source>
        <dbReference type="EMBL" id="CAE7217339.1"/>
    </source>
</evidence>
<dbReference type="AlphaFoldDB" id="A0A812JUQ2"/>
<comment type="caution">
    <text evidence="2">The sequence shown here is derived from an EMBL/GenBank/DDBJ whole genome shotgun (WGS) entry which is preliminary data.</text>
</comment>
<dbReference type="Proteomes" id="UP000649617">
    <property type="component" value="Unassembled WGS sequence"/>
</dbReference>
<proteinExistence type="predicted"/>
<evidence type="ECO:0000256" key="1">
    <source>
        <dbReference type="SAM" id="MobiDB-lite"/>
    </source>
</evidence>
<evidence type="ECO:0000313" key="3">
    <source>
        <dbReference type="Proteomes" id="UP000649617"/>
    </source>
</evidence>
<gene>
    <name evidence="2" type="primary">HERC2</name>
    <name evidence="2" type="ORF">SPIL2461_LOCUS2683</name>
</gene>
<feature type="non-terminal residue" evidence="2">
    <location>
        <position position="431"/>
    </location>
</feature>
<feature type="region of interest" description="Disordered" evidence="1">
    <location>
        <begin position="223"/>
        <end position="281"/>
    </location>
</feature>
<feature type="region of interest" description="Disordered" evidence="1">
    <location>
        <begin position="41"/>
        <end position="68"/>
    </location>
</feature>
<reference evidence="2" key="1">
    <citation type="submission" date="2021-02" db="EMBL/GenBank/DDBJ databases">
        <authorList>
            <person name="Dougan E. K."/>
            <person name="Rhodes N."/>
            <person name="Thang M."/>
            <person name="Chan C."/>
        </authorList>
    </citation>
    <scope>NUCLEOTIDE SEQUENCE</scope>
</reference>
<feature type="compositionally biased region" description="Pro residues" evidence="1">
    <location>
        <begin position="255"/>
        <end position="267"/>
    </location>
</feature>
<keyword evidence="3" id="KW-1185">Reference proteome</keyword>
<accession>A0A812JUQ2</accession>
<sequence>METTAGVTWADFRFDDLSWVRCSYLHVFLAAAIDIHVKRRTGADPGDDEIERRPRFQRHSQPPVQTEKFDEKAVLEQDRALIEQLTQRAARERPKLKRPKTPPKVTPYRPLSSGDTAPPSPAGFVDPATPEAPCLPAPEPESSEVAVDRGPSISEAVPPPAVEMNAEGIESAAAAAEFDWHSAKPEPVVPRTGGLFTASDIDSLMGRISGAPDERERLVAQAAPDRGMGGYESNFTHNSEDISKEFYAQASWRPQPTPPQPPPPQPPRARRAEDVQVPDRSALREQIRAIDSWLEDDIHAREKLEEGGRPTLRPSPPQMSLQEAMESSKNAPAAREAELFGKLEAAKKRFKAGEFVPAVEMKDLATRLKPLLPGFTLEQLIRTMGLFCSVRYEDHDFYLHILGEIPVQIRGITPQMLTKCLSILRKLRLNE</sequence>
<dbReference type="EMBL" id="CAJNIZ010003002">
    <property type="protein sequence ID" value="CAE7217339.1"/>
    <property type="molecule type" value="Genomic_DNA"/>
</dbReference>
<protein>
    <submittedName>
        <fullName evidence="2">HERC2 protein</fullName>
    </submittedName>
</protein>
<dbReference type="OrthoDB" id="10527428at2759"/>